<keyword evidence="3" id="KW-1185">Reference proteome</keyword>
<gene>
    <name evidence="2" type="ORF">LPU83_pLPU83b_0220</name>
</gene>
<comment type="caution">
    <text evidence="2">The sequence shown here is derived from an EMBL/GenBank/DDBJ whole genome shotgun (WGS) entry which is preliminary data.</text>
</comment>
<sequence>MGIQPVESGLLIARVAQDIFDYIVEQAIAHKLVDGMVLYTDSTHLKANANKGKYDLQMIEKSRADYWADLDRAIEAERALHDQKPLKQKDREPEVNETKVSRTDPDGGYMVRDGKPEELLLSRSPHGGR</sequence>
<reference evidence="2" key="1">
    <citation type="submission" date="2013-11" db="EMBL/GenBank/DDBJ databases">
        <title>Draft genome sequence of the broad-host-range Rhizobium sp. LPU83 strain, a member of the low-genetic diversity Oregon-like Rhizobium sp. group.</title>
        <authorList>
            <person name="Wibberg D."/>
            <person name="Puehler A."/>
            <person name="Schlueter A."/>
        </authorList>
    </citation>
    <scope>NUCLEOTIDE SEQUENCE [LARGE SCALE GENOMIC DNA]</scope>
    <source>
        <strain evidence="2">LPU83</strain>
        <plasmid evidence="2">pLPU83b</plasmid>
    </source>
</reference>
<evidence type="ECO:0000313" key="3">
    <source>
        <dbReference type="Proteomes" id="UP000019443"/>
    </source>
</evidence>
<geneLocation type="plasmid" evidence="2">
    <name>pLPU83b</name>
</geneLocation>
<proteinExistence type="predicted"/>
<organism evidence="2 3">
    <name type="scientific">Rhizobium favelukesii</name>
    <dbReference type="NCBI Taxonomy" id="348824"/>
    <lineage>
        <taxon>Bacteria</taxon>
        <taxon>Pseudomonadati</taxon>
        <taxon>Pseudomonadota</taxon>
        <taxon>Alphaproteobacteria</taxon>
        <taxon>Hyphomicrobiales</taxon>
        <taxon>Rhizobiaceae</taxon>
        <taxon>Rhizobium/Agrobacterium group</taxon>
        <taxon>Rhizobium</taxon>
    </lineage>
</organism>
<dbReference type="EMBL" id="CBYB010000019">
    <property type="protein sequence ID" value="CDM60214.1"/>
    <property type="molecule type" value="Genomic_DNA"/>
</dbReference>
<accession>W6RHC8</accession>
<keyword evidence="2" id="KW-0614">Plasmid</keyword>
<protein>
    <submittedName>
        <fullName evidence="2">Transposase-related protein</fullName>
    </submittedName>
</protein>
<name>W6RHC8_9HYPH</name>
<feature type="compositionally biased region" description="Basic and acidic residues" evidence="1">
    <location>
        <begin position="78"/>
        <end position="105"/>
    </location>
</feature>
<evidence type="ECO:0000313" key="2">
    <source>
        <dbReference type="EMBL" id="CDM60214.1"/>
    </source>
</evidence>
<evidence type="ECO:0000256" key="1">
    <source>
        <dbReference type="SAM" id="MobiDB-lite"/>
    </source>
</evidence>
<feature type="region of interest" description="Disordered" evidence="1">
    <location>
        <begin position="78"/>
        <end position="129"/>
    </location>
</feature>
<dbReference type="Proteomes" id="UP000019443">
    <property type="component" value="Unassembled WGS sequence"/>
</dbReference>
<dbReference type="AlphaFoldDB" id="W6RHC8"/>